<feature type="domain" description="Integrase zinc-binding" evidence="1">
    <location>
        <begin position="29"/>
        <end position="74"/>
    </location>
</feature>
<dbReference type="Pfam" id="PF17921">
    <property type="entry name" value="Integrase_H2C2"/>
    <property type="match status" value="1"/>
</dbReference>
<dbReference type="InterPro" id="IPR041588">
    <property type="entry name" value="Integrase_H2C2"/>
</dbReference>
<evidence type="ECO:0000259" key="1">
    <source>
        <dbReference type="Pfam" id="PF17921"/>
    </source>
</evidence>
<dbReference type="Gene3D" id="1.10.340.70">
    <property type="match status" value="1"/>
</dbReference>
<gene>
    <name evidence="2" type="ORF">MTR67_026942</name>
</gene>
<protein>
    <recommendedName>
        <fullName evidence="1">Integrase zinc-binding domain-containing protein</fullName>
    </recommendedName>
</protein>
<sequence length="155" mass="18060">MRREAKEVVLDSDGVLRIRGSICVPKLGELTKLILEETHYSQYSIHPGAAKIYHDLSQHYWWTGMKRDMADFVSRLTKSAHIIPIWVKYMVKKLAELYISQIVRLHGVLISIVSDRVELGLELSFEEESIAILDMQVRKLSYKEIASVKVQWKYR</sequence>
<evidence type="ECO:0000313" key="2">
    <source>
        <dbReference type="EMBL" id="WMV33557.1"/>
    </source>
</evidence>
<proteinExistence type="predicted"/>
<accession>A0AAF0R436</accession>
<evidence type="ECO:0000313" key="3">
    <source>
        <dbReference type="Proteomes" id="UP001234989"/>
    </source>
</evidence>
<dbReference type="AlphaFoldDB" id="A0AAF0R436"/>
<keyword evidence="3" id="KW-1185">Reference proteome</keyword>
<dbReference type="EMBL" id="CP133617">
    <property type="protein sequence ID" value="WMV33557.1"/>
    <property type="molecule type" value="Genomic_DNA"/>
</dbReference>
<reference evidence="2" key="1">
    <citation type="submission" date="2023-08" db="EMBL/GenBank/DDBJ databases">
        <title>A de novo genome assembly of Solanum verrucosum Schlechtendal, a Mexican diploid species geographically isolated from the other diploid A-genome species in potato relatives.</title>
        <authorList>
            <person name="Hosaka K."/>
        </authorList>
    </citation>
    <scope>NUCLEOTIDE SEQUENCE</scope>
    <source>
        <tissue evidence="2">Young leaves</tissue>
    </source>
</reference>
<name>A0AAF0R436_SOLVR</name>
<dbReference type="Proteomes" id="UP001234989">
    <property type="component" value="Chromosome 6"/>
</dbReference>
<organism evidence="2 3">
    <name type="scientific">Solanum verrucosum</name>
    <dbReference type="NCBI Taxonomy" id="315347"/>
    <lineage>
        <taxon>Eukaryota</taxon>
        <taxon>Viridiplantae</taxon>
        <taxon>Streptophyta</taxon>
        <taxon>Embryophyta</taxon>
        <taxon>Tracheophyta</taxon>
        <taxon>Spermatophyta</taxon>
        <taxon>Magnoliopsida</taxon>
        <taxon>eudicotyledons</taxon>
        <taxon>Gunneridae</taxon>
        <taxon>Pentapetalae</taxon>
        <taxon>asterids</taxon>
        <taxon>lamiids</taxon>
        <taxon>Solanales</taxon>
        <taxon>Solanaceae</taxon>
        <taxon>Solanoideae</taxon>
        <taxon>Solaneae</taxon>
        <taxon>Solanum</taxon>
    </lineage>
</organism>